<dbReference type="EMBL" id="CAFBNE010000001">
    <property type="protein sequence ID" value="CAB4927064.1"/>
    <property type="molecule type" value="Genomic_DNA"/>
</dbReference>
<name>A0A6J7I928_9ZZZZ</name>
<organism evidence="1">
    <name type="scientific">freshwater metagenome</name>
    <dbReference type="NCBI Taxonomy" id="449393"/>
    <lineage>
        <taxon>unclassified sequences</taxon>
        <taxon>metagenomes</taxon>
        <taxon>ecological metagenomes</taxon>
    </lineage>
</organism>
<sequence length="546" mass="61811">MSEWRISEAQLHLVNTALAEHDDTIVPNLLTRTAQESKLFPMLPYFMMSFMQAYYMYPGILRKASEHISPEDVGHRMRNSSIQLGTLAANMGGQLLYLQGRVELIKLGVLRPEDNLEDLWYVIDWHERVMSTYRRNEGHIWTNAAGDMSQVLDERVLQVLEADAYEVDDELRAAVARFSAVTSQYSFLVYCESRVGMDANGPYNLGDQRMLHVRNFLTLGESGLPWMDGVAADIPYQNLTLSLITDDVRIEVTDFGSAYTVPETYQQHVIGVGLYTSDIFTDRLIPVGMSSKAELIRTLNEIADVVKAAITPLHRRFAAMNFDEMTEAGILAYVYALSDVSFMSGTWDQAEWEGIDDRVRRLWPVFNEEYGTASFMSDYVAFDGLHGAAGEYYIHPYSYRSWKAGANMSLPKAGRVAQLVPAYVLNDHDYTRRASDGESSSRSELPRKSSTYQFLDGGLTEDELNAKARSYTSPLLAAPWRNFDDASVKYGYQDPDVDAMYRYTQEYSRLLKGRGSVIVRADIDRIRKEAGESTWAEAAARRRAGH</sequence>
<gene>
    <name evidence="1" type="ORF">UFOPK3772_00023</name>
</gene>
<accession>A0A6J7I928</accession>
<proteinExistence type="predicted"/>
<evidence type="ECO:0000313" key="1">
    <source>
        <dbReference type="EMBL" id="CAB4927064.1"/>
    </source>
</evidence>
<dbReference type="AlphaFoldDB" id="A0A6J7I928"/>
<protein>
    <submittedName>
        <fullName evidence="1">Unannotated protein</fullName>
    </submittedName>
</protein>
<reference evidence="1" key="1">
    <citation type="submission" date="2020-05" db="EMBL/GenBank/DDBJ databases">
        <authorList>
            <person name="Chiriac C."/>
            <person name="Salcher M."/>
            <person name="Ghai R."/>
            <person name="Kavagutti S V."/>
        </authorList>
    </citation>
    <scope>NUCLEOTIDE SEQUENCE</scope>
</reference>